<evidence type="ECO:0000256" key="1">
    <source>
        <dbReference type="SAM" id="Coils"/>
    </source>
</evidence>
<feature type="coiled-coil region" evidence="1">
    <location>
        <begin position="37"/>
        <end position="68"/>
    </location>
</feature>
<evidence type="ECO:0000313" key="2">
    <source>
        <dbReference type="EMBL" id="OGZ88665.1"/>
    </source>
</evidence>
<protein>
    <submittedName>
        <fullName evidence="2">Uncharacterized protein</fullName>
    </submittedName>
</protein>
<dbReference type="Gene3D" id="1.10.287.1040">
    <property type="entry name" value="Exonuclease VII, small subunit"/>
    <property type="match status" value="1"/>
</dbReference>
<name>A0A1G2JNF2_9BACT</name>
<reference evidence="2 3" key="1">
    <citation type="journal article" date="2016" name="Nat. Commun.">
        <title>Thousands of microbial genomes shed light on interconnected biogeochemical processes in an aquifer system.</title>
        <authorList>
            <person name="Anantharaman K."/>
            <person name="Brown C.T."/>
            <person name="Hug L.A."/>
            <person name="Sharon I."/>
            <person name="Castelle C.J."/>
            <person name="Probst A.J."/>
            <person name="Thomas B.C."/>
            <person name="Singh A."/>
            <person name="Wilkins M.J."/>
            <person name="Karaoz U."/>
            <person name="Brodie E.L."/>
            <person name="Williams K.H."/>
            <person name="Hubbard S.S."/>
            <person name="Banfield J.F."/>
        </authorList>
    </citation>
    <scope>NUCLEOTIDE SEQUENCE [LARGE SCALE GENOMIC DNA]</scope>
</reference>
<accession>A0A1G2JNF2</accession>
<comment type="caution">
    <text evidence="2">The sequence shown here is derived from an EMBL/GenBank/DDBJ whole genome shotgun (WGS) entry which is preliminary data.</text>
</comment>
<gene>
    <name evidence="2" type="ORF">A2561_02370</name>
</gene>
<dbReference type="EMBL" id="MHPU01000018">
    <property type="protein sequence ID" value="OGZ88665.1"/>
    <property type="molecule type" value="Genomic_DNA"/>
</dbReference>
<organism evidence="2 3">
    <name type="scientific">Candidatus Staskawiczbacteria bacterium RIFOXYD1_FULL_32_13</name>
    <dbReference type="NCBI Taxonomy" id="1802234"/>
    <lineage>
        <taxon>Bacteria</taxon>
        <taxon>Candidatus Staskawicziibacteriota</taxon>
    </lineage>
</organism>
<dbReference type="GO" id="GO:0009318">
    <property type="term" value="C:exodeoxyribonuclease VII complex"/>
    <property type="evidence" value="ECO:0007669"/>
    <property type="project" value="InterPro"/>
</dbReference>
<dbReference type="Proteomes" id="UP000178935">
    <property type="component" value="Unassembled WGS sequence"/>
</dbReference>
<keyword evidence="1" id="KW-0175">Coiled coil</keyword>
<dbReference type="AlphaFoldDB" id="A0A1G2JNF2"/>
<dbReference type="GO" id="GO:0008855">
    <property type="term" value="F:exodeoxyribonuclease VII activity"/>
    <property type="evidence" value="ECO:0007669"/>
    <property type="project" value="InterPro"/>
</dbReference>
<proteinExistence type="predicted"/>
<sequence>MTKDTNNLNENLKKLSDISDWFDKMKEIDVEEGLAKVKEAVILIKSSKERLKEIENEFEEIKKEVEETK</sequence>
<evidence type="ECO:0000313" key="3">
    <source>
        <dbReference type="Proteomes" id="UP000178935"/>
    </source>
</evidence>
<dbReference type="GO" id="GO:0006308">
    <property type="term" value="P:DNA catabolic process"/>
    <property type="evidence" value="ECO:0007669"/>
    <property type="project" value="InterPro"/>
</dbReference>
<dbReference type="InterPro" id="IPR037004">
    <property type="entry name" value="Exonuc_VII_ssu_sf"/>
</dbReference>